<feature type="compositionally biased region" description="Polar residues" evidence="1">
    <location>
        <begin position="34"/>
        <end position="52"/>
    </location>
</feature>
<accession>A0A0E9RJU0</accession>
<organism evidence="2">
    <name type="scientific">Anguilla anguilla</name>
    <name type="common">European freshwater eel</name>
    <name type="synonym">Muraena anguilla</name>
    <dbReference type="NCBI Taxonomy" id="7936"/>
    <lineage>
        <taxon>Eukaryota</taxon>
        <taxon>Metazoa</taxon>
        <taxon>Chordata</taxon>
        <taxon>Craniata</taxon>
        <taxon>Vertebrata</taxon>
        <taxon>Euteleostomi</taxon>
        <taxon>Actinopterygii</taxon>
        <taxon>Neopterygii</taxon>
        <taxon>Teleostei</taxon>
        <taxon>Anguilliformes</taxon>
        <taxon>Anguillidae</taxon>
        <taxon>Anguilla</taxon>
    </lineage>
</organism>
<dbReference type="EMBL" id="GBXM01079166">
    <property type="protein sequence ID" value="JAH29411.1"/>
    <property type="molecule type" value="Transcribed_RNA"/>
</dbReference>
<proteinExistence type="predicted"/>
<protein>
    <submittedName>
        <fullName evidence="2">Uncharacterized protein</fullName>
    </submittedName>
</protein>
<evidence type="ECO:0000256" key="1">
    <source>
        <dbReference type="SAM" id="MobiDB-lite"/>
    </source>
</evidence>
<dbReference type="AlphaFoldDB" id="A0A0E9RJU0"/>
<sequence length="60" mass="6497">MTVIHQLQAGRQLPKSELLIPAKPTTYKRANGTGPISQSWSGYLKSNSSGKSPMNIWPGS</sequence>
<evidence type="ECO:0000313" key="2">
    <source>
        <dbReference type="EMBL" id="JAH29411.1"/>
    </source>
</evidence>
<reference evidence="2" key="1">
    <citation type="submission" date="2014-11" db="EMBL/GenBank/DDBJ databases">
        <authorList>
            <person name="Amaro Gonzalez C."/>
        </authorList>
    </citation>
    <scope>NUCLEOTIDE SEQUENCE</scope>
</reference>
<feature type="region of interest" description="Disordered" evidence="1">
    <location>
        <begin position="24"/>
        <end position="60"/>
    </location>
</feature>
<reference evidence="2" key="2">
    <citation type="journal article" date="2015" name="Fish Shellfish Immunol.">
        <title>Early steps in the European eel (Anguilla anguilla)-Vibrio vulnificus interaction in the gills: Role of the RtxA13 toxin.</title>
        <authorList>
            <person name="Callol A."/>
            <person name="Pajuelo D."/>
            <person name="Ebbesson L."/>
            <person name="Teles M."/>
            <person name="MacKenzie S."/>
            <person name="Amaro C."/>
        </authorList>
    </citation>
    <scope>NUCLEOTIDE SEQUENCE</scope>
</reference>
<name>A0A0E9RJU0_ANGAN</name>